<dbReference type="EMBL" id="PDJQ01000001">
    <property type="protein sequence ID" value="PFG72921.1"/>
    <property type="molecule type" value="Genomic_DNA"/>
</dbReference>
<comment type="caution">
    <text evidence="1">The sequence shown here is derived from an EMBL/GenBank/DDBJ whole genome shotgun (WGS) entry which is preliminary data.</text>
</comment>
<evidence type="ECO:0000313" key="2">
    <source>
        <dbReference type="Proteomes" id="UP000223071"/>
    </source>
</evidence>
<sequence>MEPVLVLLPAACAPGLTWPGADVHRYSSPLDVPGILASCPLPAILVRDGIPASHAERIADVIRAHPRPVIAVATTPWDGETPDPIAAACRGIVAGFGLRAIDRLLELLRAEP</sequence>
<accession>A0A2A9HCM1</accession>
<protein>
    <submittedName>
        <fullName evidence="1">Uncharacterized protein</fullName>
    </submittedName>
</protein>
<reference evidence="1 2" key="1">
    <citation type="submission" date="2017-09" db="EMBL/GenBank/DDBJ databases">
        <title>Sequencing the genomes of two abundant thermophiles in Great Basin hot springs: Thermocrinis jamiesonii and novel Chloroflexi Thermoflexus hugenholtzii.</title>
        <authorList>
            <person name="Hedlund B."/>
        </authorList>
    </citation>
    <scope>NUCLEOTIDE SEQUENCE [LARGE SCALE GENOMIC DNA]</scope>
    <source>
        <strain evidence="1 2">G233</strain>
    </source>
</reference>
<dbReference type="AlphaFoldDB" id="A0A2A9HCM1"/>
<dbReference type="RefSeq" id="WP_098502416.1">
    <property type="nucleotide sequence ID" value="NZ_PDJQ01000001.1"/>
</dbReference>
<proteinExistence type="predicted"/>
<dbReference type="Proteomes" id="UP000223071">
    <property type="component" value="Unassembled WGS sequence"/>
</dbReference>
<name>A0A2A9HCM1_TEPT2</name>
<organism evidence="1 2">
    <name type="scientific">Tepidiforma thermophila (strain KCTC 52669 / CGMCC 1.13589 / G233)</name>
    <dbReference type="NCBI Taxonomy" id="2761530"/>
    <lineage>
        <taxon>Bacteria</taxon>
        <taxon>Bacillati</taxon>
        <taxon>Chloroflexota</taxon>
        <taxon>Tepidiformia</taxon>
        <taxon>Tepidiformales</taxon>
        <taxon>Tepidiformaceae</taxon>
        <taxon>Tepidiforma</taxon>
    </lineage>
</organism>
<evidence type="ECO:0000313" key="1">
    <source>
        <dbReference type="EMBL" id="PFG72921.1"/>
    </source>
</evidence>
<gene>
    <name evidence="1" type="ORF">A9A59_0114</name>
</gene>
<keyword evidence="2" id="KW-1185">Reference proteome</keyword>